<evidence type="ECO:0008006" key="4">
    <source>
        <dbReference type="Google" id="ProtNLM"/>
    </source>
</evidence>
<evidence type="ECO:0000256" key="1">
    <source>
        <dbReference type="SAM" id="MobiDB-lite"/>
    </source>
</evidence>
<proteinExistence type="predicted"/>
<dbReference type="GeneID" id="96009186"/>
<evidence type="ECO:0000313" key="2">
    <source>
        <dbReference type="EMBL" id="KAL1583602.1"/>
    </source>
</evidence>
<dbReference type="PANTHER" id="PTHR42100:SF1">
    <property type="entry name" value="OXIDOREDUCTASE 178 KDA SUBUNIT, PUTATIVE (AFU_ORTHOLOGUE AFUA_8G04320)-RELATED"/>
    <property type="match status" value="1"/>
</dbReference>
<protein>
    <recommendedName>
        <fullName evidence="4">NADH-ubiquinone oxidoreductase 17.8 kDa subunit</fullName>
    </recommendedName>
</protein>
<dbReference type="EMBL" id="JAAQHG020000033">
    <property type="protein sequence ID" value="KAL1583602.1"/>
    <property type="molecule type" value="Genomic_DNA"/>
</dbReference>
<organism evidence="2 3">
    <name type="scientific">Cladosporium halotolerans</name>
    <dbReference type="NCBI Taxonomy" id="1052096"/>
    <lineage>
        <taxon>Eukaryota</taxon>
        <taxon>Fungi</taxon>
        <taxon>Dikarya</taxon>
        <taxon>Ascomycota</taxon>
        <taxon>Pezizomycotina</taxon>
        <taxon>Dothideomycetes</taxon>
        <taxon>Dothideomycetidae</taxon>
        <taxon>Cladosporiales</taxon>
        <taxon>Cladosporiaceae</taxon>
        <taxon>Cladosporium</taxon>
    </lineage>
</organism>
<feature type="region of interest" description="Disordered" evidence="1">
    <location>
        <begin position="162"/>
        <end position="190"/>
    </location>
</feature>
<name>A0AB34KEZ7_9PEZI</name>
<sequence length="190" mass="21116">MQPLQRAALRSARGVRSQIQRRYASHGAGDAHHTSSGTESFGAGFYVAITAVPVTFLGLNYATSGDKEPYFTRLITNTYNKYANTWAERNNAHTDMIEQAAADRVLFLNEASNAVRHVDLRFPEIFNVSSPWNVPAGHGGANLDHLIAKYEKEAFEQNERKLQEVKENRVPREQPVTPFAKRTPAASDSG</sequence>
<dbReference type="PANTHER" id="PTHR42100">
    <property type="entry name" value="OXIDOREDUCTASE 178 KDA SUBUNIT, PUTATIVE (AFU_ORTHOLOGUE AFUA_8G04320)-RELATED"/>
    <property type="match status" value="1"/>
</dbReference>
<evidence type="ECO:0000313" key="3">
    <source>
        <dbReference type="Proteomes" id="UP000803884"/>
    </source>
</evidence>
<reference evidence="2 3" key="1">
    <citation type="journal article" date="2020" name="Microbiol. Resour. Announc.">
        <title>Draft Genome Sequence of a Cladosporium Species Isolated from the Mesophotic Ascidian Didemnum maculosum.</title>
        <authorList>
            <person name="Gioti A."/>
            <person name="Siaperas R."/>
            <person name="Nikolaivits E."/>
            <person name="Le Goff G."/>
            <person name="Ouazzani J."/>
            <person name="Kotoulas G."/>
            <person name="Topakas E."/>
        </authorList>
    </citation>
    <scope>NUCLEOTIDE SEQUENCE [LARGE SCALE GENOMIC DNA]</scope>
    <source>
        <strain evidence="2 3">TM138-S3</strain>
    </source>
</reference>
<dbReference type="RefSeq" id="XP_069226709.1">
    <property type="nucleotide sequence ID" value="XM_069376348.1"/>
</dbReference>
<feature type="region of interest" description="Disordered" evidence="1">
    <location>
        <begin position="1"/>
        <end position="35"/>
    </location>
</feature>
<dbReference type="AlphaFoldDB" id="A0AB34KEZ7"/>
<dbReference type="Proteomes" id="UP000803884">
    <property type="component" value="Unassembled WGS sequence"/>
</dbReference>
<gene>
    <name evidence="2" type="ORF">WHR41_07744</name>
</gene>
<dbReference type="InterPro" id="IPR034444">
    <property type="entry name" value="Nuo17.8"/>
</dbReference>
<feature type="compositionally biased region" description="Basic and acidic residues" evidence="1">
    <location>
        <begin position="162"/>
        <end position="172"/>
    </location>
</feature>
<comment type="caution">
    <text evidence="2">The sequence shown here is derived from an EMBL/GenBank/DDBJ whole genome shotgun (WGS) entry which is preliminary data.</text>
</comment>
<dbReference type="GO" id="GO:0005739">
    <property type="term" value="C:mitochondrion"/>
    <property type="evidence" value="ECO:0007669"/>
    <property type="project" value="InterPro"/>
</dbReference>
<keyword evidence="3" id="KW-1185">Reference proteome</keyword>
<accession>A0AB34KEZ7</accession>